<comment type="caution">
    <text evidence="1">The sequence shown here is derived from an EMBL/GenBank/DDBJ whole genome shotgun (WGS) entry which is preliminary data.</text>
</comment>
<organism evidence="1 2">
    <name type="scientific">Paraglomus occultum</name>
    <dbReference type="NCBI Taxonomy" id="144539"/>
    <lineage>
        <taxon>Eukaryota</taxon>
        <taxon>Fungi</taxon>
        <taxon>Fungi incertae sedis</taxon>
        <taxon>Mucoromycota</taxon>
        <taxon>Glomeromycotina</taxon>
        <taxon>Glomeromycetes</taxon>
        <taxon>Paraglomerales</taxon>
        <taxon>Paraglomeraceae</taxon>
        <taxon>Paraglomus</taxon>
    </lineage>
</organism>
<name>A0A9N9BH33_9GLOM</name>
<dbReference type="Proteomes" id="UP000789572">
    <property type="component" value="Unassembled WGS sequence"/>
</dbReference>
<dbReference type="AlphaFoldDB" id="A0A9N9BH33"/>
<evidence type="ECO:0000313" key="2">
    <source>
        <dbReference type="Proteomes" id="UP000789572"/>
    </source>
</evidence>
<sequence length="207" mass="23743">MFLPPDWIKSHKVLKYIISTGEPITRRDVRRHLRSGWIKLQPIDFQNNKQQDTSNITAQISRNEKTRMIMSARGDLLALGKKVHFRNIVDPGCVTDIEGGTLIHLGVLDDGAVKKATEAVNYYYFHTLSNPSHRSNDFWENFIEHFGTYARNNLLPFTSSNTASSHNVDHRGCVDTLLRDLYPLSISVNQSMREYYGGLYEKLENLS</sequence>
<dbReference type="OrthoDB" id="2320867at2759"/>
<protein>
    <submittedName>
        <fullName evidence="1">9547_t:CDS:1</fullName>
    </submittedName>
</protein>
<reference evidence="1" key="1">
    <citation type="submission" date="2021-06" db="EMBL/GenBank/DDBJ databases">
        <authorList>
            <person name="Kallberg Y."/>
            <person name="Tangrot J."/>
            <person name="Rosling A."/>
        </authorList>
    </citation>
    <scope>NUCLEOTIDE SEQUENCE</scope>
    <source>
        <strain evidence="1">IA702</strain>
    </source>
</reference>
<proteinExistence type="predicted"/>
<keyword evidence="2" id="KW-1185">Reference proteome</keyword>
<feature type="non-terminal residue" evidence="1">
    <location>
        <position position="207"/>
    </location>
</feature>
<gene>
    <name evidence="1" type="ORF">POCULU_LOCUS5731</name>
</gene>
<dbReference type="EMBL" id="CAJVPJ010000923">
    <property type="protein sequence ID" value="CAG8565608.1"/>
    <property type="molecule type" value="Genomic_DNA"/>
</dbReference>
<evidence type="ECO:0000313" key="1">
    <source>
        <dbReference type="EMBL" id="CAG8565608.1"/>
    </source>
</evidence>
<accession>A0A9N9BH33</accession>